<feature type="transmembrane region" description="Helical" evidence="1">
    <location>
        <begin position="12"/>
        <end position="35"/>
    </location>
</feature>
<evidence type="ECO:0000313" key="2">
    <source>
        <dbReference type="EMBL" id="SHE52721.1"/>
    </source>
</evidence>
<reference evidence="2 3" key="1">
    <citation type="submission" date="2016-11" db="EMBL/GenBank/DDBJ databases">
        <authorList>
            <person name="Jaros S."/>
            <person name="Januszkiewicz K."/>
            <person name="Wedrychowicz H."/>
        </authorList>
    </citation>
    <scope>NUCLEOTIDE SEQUENCE [LARGE SCALE GENOMIC DNA]</scope>
    <source>
        <strain evidence="2 3">DSM 14828</strain>
    </source>
</reference>
<organism evidence="2 3">
    <name type="scientific">Alkalibacter saccharofermentans DSM 14828</name>
    <dbReference type="NCBI Taxonomy" id="1120975"/>
    <lineage>
        <taxon>Bacteria</taxon>
        <taxon>Bacillati</taxon>
        <taxon>Bacillota</taxon>
        <taxon>Clostridia</taxon>
        <taxon>Eubacteriales</taxon>
        <taxon>Eubacteriaceae</taxon>
        <taxon>Alkalibacter</taxon>
    </lineage>
</organism>
<gene>
    <name evidence="2" type="ORF">SAMN02746064_00671</name>
</gene>
<feature type="transmembrane region" description="Helical" evidence="1">
    <location>
        <begin position="41"/>
        <end position="62"/>
    </location>
</feature>
<feature type="transmembrane region" description="Helical" evidence="1">
    <location>
        <begin position="69"/>
        <end position="88"/>
    </location>
</feature>
<dbReference type="EMBL" id="FQTU01000003">
    <property type="protein sequence ID" value="SHE52721.1"/>
    <property type="molecule type" value="Genomic_DNA"/>
</dbReference>
<protein>
    <submittedName>
        <fullName evidence="2">Uncharacterized protein</fullName>
    </submittedName>
</protein>
<sequence length="131" mass="14660">MKLPDKHSNKWFLIMLAIFILVVLAMVSVSLILQLDIGIENILGFSKLALIVSFAAAVGGYFGFKRYFLAMLVSNIIGIVYMLMIVINRTAEGWSDLVSIISYMFVMFIGFFAAIGLELVESLRNKKAKKN</sequence>
<name>A0A1M4U779_9FIRM</name>
<keyword evidence="1" id="KW-0472">Membrane</keyword>
<keyword evidence="3" id="KW-1185">Reference proteome</keyword>
<dbReference type="AlphaFoldDB" id="A0A1M4U779"/>
<keyword evidence="1" id="KW-0812">Transmembrane</keyword>
<evidence type="ECO:0000256" key="1">
    <source>
        <dbReference type="SAM" id="Phobius"/>
    </source>
</evidence>
<dbReference type="STRING" id="1120975.SAMN02746064_00671"/>
<dbReference type="Proteomes" id="UP000184251">
    <property type="component" value="Unassembled WGS sequence"/>
</dbReference>
<dbReference type="RefSeq" id="WP_073269670.1">
    <property type="nucleotide sequence ID" value="NZ_FQTU01000003.1"/>
</dbReference>
<dbReference type="OrthoDB" id="2665917at2"/>
<feature type="transmembrane region" description="Helical" evidence="1">
    <location>
        <begin position="100"/>
        <end position="120"/>
    </location>
</feature>
<keyword evidence="1" id="KW-1133">Transmembrane helix</keyword>
<accession>A0A1M4U779</accession>
<proteinExistence type="predicted"/>
<evidence type="ECO:0000313" key="3">
    <source>
        <dbReference type="Proteomes" id="UP000184251"/>
    </source>
</evidence>